<dbReference type="Proteomes" id="UP000652761">
    <property type="component" value="Unassembled WGS sequence"/>
</dbReference>
<comment type="similarity">
    <text evidence="1">Belongs to the PPR family. PCMP-H subfamily.</text>
</comment>
<reference evidence="4" key="1">
    <citation type="submission" date="2017-07" db="EMBL/GenBank/DDBJ databases">
        <title>Taro Niue Genome Assembly and Annotation.</title>
        <authorList>
            <person name="Atibalentja N."/>
            <person name="Keating K."/>
            <person name="Fields C.J."/>
        </authorList>
    </citation>
    <scope>NUCLEOTIDE SEQUENCE</scope>
    <source>
        <strain evidence="4">Niue_2</strain>
        <tissue evidence="4">Leaf</tissue>
    </source>
</reference>
<comment type="caution">
    <text evidence="4">The sequence shown here is derived from an EMBL/GenBank/DDBJ whole genome shotgun (WGS) entry which is preliminary data.</text>
</comment>
<evidence type="ECO:0000256" key="3">
    <source>
        <dbReference type="PROSITE-ProRule" id="PRU00708"/>
    </source>
</evidence>
<feature type="repeat" description="PPR" evidence="3">
    <location>
        <begin position="79"/>
        <end position="113"/>
    </location>
</feature>
<dbReference type="InterPro" id="IPR002885">
    <property type="entry name" value="PPR_rpt"/>
</dbReference>
<evidence type="ECO:0000256" key="2">
    <source>
        <dbReference type="ARBA" id="ARBA00022737"/>
    </source>
</evidence>
<sequence length="608" mass="66508">MHAAVAGRGVVAPLITQLPALLRGCTAAAHLRQVHALLLAGGLSRDLFCVSHFVLRCTQILPNNGYPLLVLRRLEVPNSSRVWSATMRECSRSSRHDDTIALFIEMLRYGALPDRHAYPLLLKAVANSKREGPAPAQVHAQVVKFGFASDPFVQNALVSCYATAGCLVCASKLFDGMCAKDSVTWTSMIHGYVKSNLAAEGLCLFSEMRLAGTMVDEVTIVTVLSGCAILGSIWLGRSIHGFYVERGGVKRDIYVDGALLSMYARCGCMVDAQKLFDKIPCRNVVSWTALITGYVRGDSFNLALGVFSDMIVEGFLPNEATVASVLTACAQLGSLEHGRRAHGYIKRHNLAFNSIVVTALIDMYAKCGCIDLARAVFQRLAEKDVRPWTAMINGLAMHGNAAECLDLLPRMLEQGVQPNEVTFLGILSACSHGGLLAHGRRYFTDMSLLYGIKPKLAHYGCMVDLLGRAGHLDEALLLIKNMPMDPSPGVWGALFGACMIHKNFELGESVGEHLIRLQPHHSGRYALLANMYSEARKWEEAASVRIMMKRKEVEKKPGCSWLEVNGVLHEFVSVDWSHSQSKDMHQMLGAMGLQCELEAGHGFDMDTG</sequence>
<dbReference type="InterPro" id="IPR011990">
    <property type="entry name" value="TPR-like_helical_dom_sf"/>
</dbReference>
<dbReference type="FunFam" id="1.25.40.10:FF:000427">
    <property type="entry name" value="Pentatricopeptide repeat-containing protein chloroplastic"/>
    <property type="match status" value="1"/>
</dbReference>
<dbReference type="PANTHER" id="PTHR47926">
    <property type="entry name" value="PENTATRICOPEPTIDE REPEAT-CONTAINING PROTEIN"/>
    <property type="match status" value="1"/>
</dbReference>
<feature type="repeat" description="PPR" evidence="3">
    <location>
        <begin position="384"/>
        <end position="418"/>
    </location>
</feature>
<dbReference type="FunFam" id="1.25.40.10:FF:000333">
    <property type="entry name" value="Pentatricopeptide repeat-containing protein"/>
    <property type="match status" value="1"/>
</dbReference>
<keyword evidence="2" id="KW-0677">Repeat</keyword>
<dbReference type="InterPro" id="IPR046960">
    <property type="entry name" value="PPR_At4g14850-like_plant"/>
</dbReference>
<dbReference type="OrthoDB" id="185373at2759"/>
<evidence type="ECO:0008006" key="6">
    <source>
        <dbReference type="Google" id="ProtNLM"/>
    </source>
</evidence>
<accession>A0A843VZR0</accession>
<name>A0A843VZR0_COLES</name>
<dbReference type="Gene3D" id="1.25.40.10">
    <property type="entry name" value="Tetratricopeptide repeat domain"/>
    <property type="match status" value="3"/>
</dbReference>
<dbReference type="Pfam" id="PF01535">
    <property type="entry name" value="PPR"/>
    <property type="match status" value="2"/>
</dbReference>
<proteinExistence type="inferred from homology"/>
<organism evidence="4 5">
    <name type="scientific">Colocasia esculenta</name>
    <name type="common">Wild taro</name>
    <name type="synonym">Arum esculentum</name>
    <dbReference type="NCBI Taxonomy" id="4460"/>
    <lineage>
        <taxon>Eukaryota</taxon>
        <taxon>Viridiplantae</taxon>
        <taxon>Streptophyta</taxon>
        <taxon>Embryophyta</taxon>
        <taxon>Tracheophyta</taxon>
        <taxon>Spermatophyta</taxon>
        <taxon>Magnoliopsida</taxon>
        <taxon>Liliopsida</taxon>
        <taxon>Araceae</taxon>
        <taxon>Aroideae</taxon>
        <taxon>Colocasieae</taxon>
        <taxon>Colocasia</taxon>
    </lineage>
</organism>
<dbReference type="AlphaFoldDB" id="A0A843VZR0"/>
<protein>
    <recommendedName>
        <fullName evidence="6">Pentatricopeptide repeat-containing protein</fullName>
    </recommendedName>
</protein>
<feature type="repeat" description="PPR" evidence="3">
    <location>
        <begin position="181"/>
        <end position="215"/>
    </location>
</feature>
<gene>
    <name evidence="4" type="ORF">Taro_030250</name>
</gene>
<dbReference type="NCBIfam" id="TIGR00756">
    <property type="entry name" value="PPR"/>
    <property type="match status" value="4"/>
</dbReference>
<dbReference type="FunFam" id="1.25.40.10:FF:000690">
    <property type="entry name" value="Pentatricopeptide repeat-containing protein"/>
    <property type="match status" value="1"/>
</dbReference>
<evidence type="ECO:0000256" key="1">
    <source>
        <dbReference type="ARBA" id="ARBA00006643"/>
    </source>
</evidence>
<dbReference type="PROSITE" id="PS51375">
    <property type="entry name" value="PPR"/>
    <property type="match status" value="4"/>
</dbReference>
<dbReference type="EMBL" id="NMUH01002067">
    <property type="protein sequence ID" value="MQL97563.1"/>
    <property type="molecule type" value="Genomic_DNA"/>
</dbReference>
<feature type="repeat" description="PPR" evidence="3">
    <location>
        <begin position="283"/>
        <end position="317"/>
    </location>
</feature>
<evidence type="ECO:0000313" key="5">
    <source>
        <dbReference type="Proteomes" id="UP000652761"/>
    </source>
</evidence>
<dbReference type="GO" id="GO:0009451">
    <property type="term" value="P:RNA modification"/>
    <property type="evidence" value="ECO:0007669"/>
    <property type="project" value="InterPro"/>
</dbReference>
<dbReference type="SMR" id="A0A843VZR0"/>
<dbReference type="PANTHER" id="PTHR47926:SF463">
    <property type="entry name" value="PENTATRICOPEPTIDE REPEAT-CONTAINING PROTEIN"/>
    <property type="match status" value="1"/>
</dbReference>
<dbReference type="GO" id="GO:0003729">
    <property type="term" value="F:mRNA binding"/>
    <property type="evidence" value="ECO:0007669"/>
    <property type="project" value="UniProtKB-ARBA"/>
</dbReference>
<keyword evidence="5" id="KW-1185">Reference proteome</keyword>
<dbReference type="Pfam" id="PF20431">
    <property type="entry name" value="E_motif"/>
    <property type="match status" value="1"/>
</dbReference>
<dbReference type="Pfam" id="PF13041">
    <property type="entry name" value="PPR_2"/>
    <property type="match status" value="3"/>
</dbReference>
<evidence type="ECO:0000313" key="4">
    <source>
        <dbReference type="EMBL" id="MQL97563.1"/>
    </source>
</evidence>
<dbReference type="InterPro" id="IPR046848">
    <property type="entry name" value="E_motif"/>
</dbReference>